<proteinExistence type="predicted"/>
<gene>
    <name evidence="2" type="ORF">ElyMa_002553700</name>
</gene>
<accession>A0AAV4GZZ2</accession>
<evidence type="ECO:0000313" key="2">
    <source>
        <dbReference type="EMBL" id="GFR89870.1"/>
    </source>
</evidence>
<dbReference type="Proteomes" id="UP000762676">
    <property type="component" value="Unassembled WGS sequence"/>
</dbReference>
<sequence>MSRFSTESLQQVLDSILPPKTPGTPTSRSNGRPLRKVEVRSIKELRDVVKMIMTKRESGSIKASDADALKYMEHFFFAVYCMSEAKRLIDDVFADLYYSYYKPETESR</sequence>
<evidence type="ECO:0000313" key="3">
    <source>
        <dbReference type="Proteomes" id="UP000762676"/>
    </source>
</evidence>
<feature type="region of interest" description="Disordered" evidence="1">
    <location>
        <begin position="1"/>
        <end position="36"/>
    </location>
</feature>
<dbReference type="AlphaFoldDB" id="A0AAV4GZZ2"/>
<dbReference type="EMBL" id="BMAT01005252">
    <property type="protein sequence ID" value="GFR89870.1"/>
    <property type="molecule type" value="Genomic_DNA"/>
</dbReference>
<feature type="compositionally biased region" description="Polar residues" evidence="1">
    <location>
        <begin position="1"/>
        <end position="13"/>
    </location>
</feature>
<reference evidence="2 3" key="1">
    <citation type="journal article" date="2021" name="Elife">
        <title>Chloroplast acquisition without the gene transfer in kleptoplastic sea slugs, Plakobranchus ocellatus.</title>
        <authorList>
            <person name="Maeda T."/>
            <person name="Takahashi S."/>
            <person name="Yoshida T."/>
            <person name="Shimamura S."/>
            <person name="Takaki Y."/>
            <person name="Nagai Y."/>
            <person name="Toyoda A."/>
            <person name="Suzuki Y."/>
            <person name="Arimoto A."/>
            <person name="Ishii H."/>
            <person name="Satoh N."/>
            <person name="Nishiyama T."/>
            <person name="Hasebe M."/>
            <person name="Maruyama T."/>
            <person name="Minagawa J."/>
            <person name="Obokata J."/>
            <person name="Shigenobu S."/>
        </authorList>
    </citation>
    <scope>NUCLEOTIDE SEQUENCE [LARGE SCALE GENOMIC DNA]</scope>
</reference>
<comment type="caution">
    <text evidence="2">The sequence shown here is derived from an EMBL/GenBank/DDBJ whole genome shotgun (WGS) entry which is preliminary data.</text>
</comment>
<keyword evidence="3" id="KW-1185">Reference proteome</keyword>
<organism evidence="2 3">
    <name type="scientific">Elysia marginata</name>
    <dbReference type="NCBI Taxonomy" id="1093978"/>
    <lineage>
        <taxon>Eukaryota</taxon>
        <taxon>Metazoa</taxon>
        <taxon>Spiralia</taxon>
        <taxon>Lophotrochozoa</taxon>
        <taxon>Mollusca</taxon>
        <taxon>Gastropoda</taxon>
        <taxon>Heterobranchia</taxon>
        <taxon>Euthyneura</taxon>
        <taxon>Panpulmonata</taxon>
        <taxon>Sacoglossa</taxon>
        <taxon>Placobranchoidea</taxon>
        <taxon>Plakobranchidae</taxon>
        <taxon>Elysia</taxon>
    </lineage>
</organism>
<name>A0AAV4GZZ2_9GAST</name>
<protein>
    <submittedName>
        <fullName evidence="2">Uncharacterized protein</fullName>
    </submittedName>
</protein>
<evidence type="ECO:0000256" key="1">
    <source>
        <dbReference type="SAM" id="MobiDB-lite"/>
    </source>
</evidence>